<dbReference type="CDD" id="cd00104">
    <property type="entry name" value="KAZAL_FS"/>
    <property type="match status" value="1"/>
</dbReference>
<dbReference type="EMBL" id="JAZDUA010000071">
    <property type="protein sequence ID" value="KAK7869663.1"/>
    <property type="molecule type" value="Genomic_DNA"/>
</dbReference>
<dbReference type="InterPro" id="IPR036058">
    <property type="entry name" value="Kazal_dom_sf"/>
</dbReference>
<protein>
    <recommendedName>
        <fullName evidence="2">Kazal-like domain-containing protein</fullName>
    </recommendedName>
</protein>
<evidence type="ECO:0000313" key="4">
    <source>
        <dbReference type="Proteomes" id="UP001378592"/>
    </source>
</evidence>
<dbReference type="PROSITE" id="PS00282">
    <property type="entry name" value="KAZAL_1"/>
    <property type="match status" value="1"/>
</dbReference>
<name>A0AAN9VSU0_9ORTH</name>
<dbReference type="Gene3D" id="3.30.60.30">
    <property type="match status" value="1"/>
</dbReference>
<keyword evidence="1" id="KW-0732">Signal</keyword>
<feature type="domain" description="Kazal-like" evidence="2">
    <location>
        <begin position="26"/>
        <end position="78"/>
    </location>
</feature>
<accession>A0AAN9VSU0</accession>
<gene>
    <name evidence="3" type="ORF">R5R35_010027</name>
</gene>
<dbReference type="SMART" id="SM00280">
    <property type="entry name" value="KAZAL"/>
    <property type="match status" value="1"/>
</dbReference>
<evidence type="ECO:0000256" key="1">
    <source>
        <dbReference type="SAM" id="SignalP"/>
    </source>
</evidence>
<keyword evidence="4" id="KW-1185">Reference proteome</keyword>
<feature type="chain" id="PRO_5042938288" description="Kazal-like domain-containing protein" evidence="1">
    <location>
        <begin position="29"/>
        <end position="89"/>
    </location>
</feature>
<proteinExistence type="predicted"/>
<dbReference type="InterPro" id="IPR002350">
    <property type="entry name" value="Kazal_dom"/>
</dbReference>
<dbReference type="AlphaFoldDB" id="A0AAN9VSU0"/>
<dbReference type="SUPFAM" id="SSF100895">
    <property type="entry name" value="Kazal-type serine protease inhibitors"/>
    <property type="match status" value="1"/>
</dbReference>
<dbReference type="Proteomes" id="UP001378592">
    <property type="component" value="Unassembled WGS sequence"/>
</dbReference>
<feature type="signal peptide" evidence="1">
    <location>
        <begin position="1"/>
        <end position="28"/>
    </location>
</feature>
<evidence type="ECO:0000259" key="2">
    <source>
        <dbReference type="PROSITE" id="PS51465"/>
    </source>
</evidence>
<organism evidence="3 4">
    <name type="scientific">Gryllus longicercus</name>
    <dbReference type="NCBI Taxonomy" id="2509291"/>
    <lineage>
        <taxon>Eukaryota</taxon>
        <taxon>Metazoa</taxon>
        <taxon>Ecdysozoa</taxon>
        <taxon>Arthropoda</taxon>
        <taxon>Hexapoda</taxon>
        <taxon>Insecta</taxon>
        <taxon>Pterygota</taxon>
        <taxon>Neoptera</taxon>
        <taxon>Polyneoptera</taxon>
        <taxon>Orthoptera</taxon>
        <taxon>Ensifera</taxon>
        <taxon>Gryllidea</taxon>
        <taxon>Grylloidea</taxon>
        <taxon>Gryllidae</taxon>
        <taxon>Gryllinae</taxon>
        <taxon>Gryllus</taxon>
    </lineage>
</organism>
<dbReference type="PROSITE" id="PS51465">
    <property type="entry name" value="KAZAL_2"/>
    <property type="match status" value="1"/>
</dbReference>
<sequence>MRPQAWAWAWALGALLAAQGLWAPGAGAFRVCVCRRVYRPVCASTGRTYGNACVLDCARALGEERSDAFVRHRGRCTAEDLVPVPIPLN</sequence>
<evidence type="ECO:0000313" key="3">
    <source>
        <dbReference type="EMBL" id="KAK7869663.1"/>
    </source>
</evidence>
<comment type="caution">
    <text evidence="3">The sequence shown here is derived from an EMBL/GenBank/DDBJ whole genome shotgun (WGS) entry which is preliminary data.</text>
</comment>
<dbReference type="Pfam" id="PF00050">
    <property type="entry name" value="Kazal_1"/>
    <property type="match status" value="1"/>
</dbReference>
<reference evidence="3 4" key="1">
    <citation type="submission" date="2024-03" db="EMBL/GenBank/DDBJ databases">
        <title>The genome assembly and annotation of the cricket Gryllus longicercus Weissman &amp; Gray.</title>
        <authorList>
            <person name="Szrajer S."/>
            <person name="Gray D."/>
            <person name="Ylla G."/>
        </authorList>
    </citation>
    <scope>NUCLEOTIDE SEQUENCE [LARGE SCALE GENOMIC DNA]</scope>
    <source>
        <strain evidence="3">DAG 2021-001</strain>
        <tissue evidence="3">Whole body minus gut</tissue>
    </source>
</reference>